<keyword evidence="4" id="KW-1185">Reference proteome</keyword>
<evidence type="ECO:0000313" key="3">
    <source>
        <dbReference type="EMBL" id="GMI66010.1"/>
    </source>
</evidence>
<dbReference type="GO" id="GO:0030170">
    <property type="term" value="F:pyridoxal phosphate binding"/>
    <property type="evidence" value="ECO:0007669"/>
    <property type="project" value="TreeGrafter"/>
</dbReference>
<keyword evidence="2" id="KW-0119">Carbohydrate metabolism</keyword>
<accession>A0A9W7GY43</accession>
<dbReference type="Gene3D" id="3.40.50.2000">
    <property type="entry name" value="Glycogen Phosphorylase B"/>
    <property type="match status" value="1"/>
</dbReference>
<evidence type="ECO:0000256" key="2">
    <source>
        <dbReference type="RuleBase" id="RU000587"/>
    </source>
</evidence>
<keyword evidence="2" id="KW-0808">Transferase</keyword>
<dbReference type="EC" id="2.4.1.1" evidence="2"/>
<comment type="cofactor">
    <cofactor evidence="2">
        <name>pyridoxal 5'-phosphate</name>
        <dbReference type="ChEBI" id="CHEBI:597326"/>
    </cofactor>
</comment>
<name>A0A9W7GY43_HIBTR</name>
<comment type="similarity">
    <text evidence="1 2">Belongs to the glycogen phosphorylase family.</text>
</comment>
<comment type="caution">
    <text evidence="3">The sequence shown here is derived from an EMBL/GenBank/DDBJ whole genome shotgun (WGS) entry which is preliminary data.</text>
</comment>
<dbReference type="OrthoDB" id="1711330at2759"/>
<dbReference type="SUPFAM" id="SSF53756">
    <property type="entry name" value="UDP-Glycosyltransferase/glycogen phosphorylase"/>
    <property type="match status" value="1"/>
</dbReference>
<sequence>MEFLQGRALTNAIGNFGIENAYAEALKKLRHELEEIVEQKKDTALGNGGLGRLASCFLNSMATLNLPAWGYGLRYKYGLFKQRITKQGQEKIVEDWLEKFSPWEVVRHDL</sequence>
<reference evidence="3" key="1">
    <citation type="submission" date="2023-05" db="EMBL/GenBank/DDBJ databases">
        <title>Genome and transcriptome analyses reveal genes involved in the formation of fine ridges on petal epidermal cells in Hibiscus trionum.</title>
        <authorList>
            <person name="Koshimizu S."/>
            <person name="Masuda S."/>
            <person name="Ishii T."/>
            <person name="Shirasu K."/>
            <person name="Hoshino A."/>
            <person name="Arita M."/>
        </authorList>
    </citation>
    <scope>NUCLEOTIDE SEQUENCE</scope>
    <source>
        <strain evidence="3">Hamamatsu line</strain>
    </source>
</reference>
<dbReference type="Proteomes" id="UP001165190">
    <property type="component" value="Unassembled WGS sequence"/>
</dbReference>
<dbReference type="AlphaFoldDB" id="A0A9W7GY43"/>
<dbReference type="PANTHER" id="PTHR11468:SF4">
    <property type="entry name" value="ALPHA-GLUCAN PHOSPHORYLASE 2, CYTOSOLIC"/>
    <property type="match status" value="1"/>
</dbReference>
<dbReference type="GO" id="GO:0005737">
    <property type="term" value="C:cytoplasm"/>
    <property type="evidence" value="ECO:0007669"/>
    <property type="project" value="TreeGrafter"/>
</dbReference>
<protein>
    <recommendedName>
        <fullName evidence="2">Alpha-1,4 glucan phosphorylase</fullName>
        <ecNumber evidence="2">2.4.1.1</ecNumber>
    </recommendedName>
</protein>
<proteinExistence type="inferred from homology"/>
<dbReference type="GO" id="GO:0008184">
    <property type="term" value="F:glycogen phosphorylase activity"/>
    <property type="evidence" value="ECO:0007669"/>
    <property type="project" value="InterPro"/>
</dbReference>
<dbReference type="EMBL" id="BSYR01000004">
    <property type="protein sequence ID" value="GMI66010.1"/>
    <property type="molecule type" value="Genomic_DNA"/>
</dbReference>
<evidence type="ECO:0000313" key="4">
    <source>
        <dbReference type="Proteomes" id="UP001165190"/>
    </source>
</evidence>
<dbReference type="GO" id="GO:0005980">
    <property type="term" value="P:glycogen catabolic process"/>
    <property type="evidence" value="ECO:0007669"/>
    <property type="project" value="TreeGrafter"/>
</dbReference>
<keyword evidence="2" id="KW-0328">Glycosyltransferase</keyword>
<dbReference type="Pfam" id="PF00343">
    <property type="entry name" value="Phosphorylase"/>
    <property type="match status" value="1"/>
</dbReference>
<dbReference type="InterPro" id="IPR000811">
    <property type="entry name" value="Glyco_trans_35"/>
</dbReference>
<dbReference type="PANTHER" id="PTHR11468">
    <property type="entry name" value="GLYCOGEN PHOSPHORYLASE"/>
    <property type="match status" value="1"/>
</dbReference>
<keyword evidence="2" id="KW-0663">Pyridoxal phosphate</keyword>
<comment type="function">
    <text evidence="2">Allosteric enzyme that catalyzes the rate-limiting step in glycogen catabolism, the phosphorolytic cleavage of glycogen to produce glucose-1-phosphate, and plays a central role in maintaining cellular and organismal glucose homeostasis.</text>
</comment>
<evidence type="ECO:0000256" key="1">
    <source>
        <dbReference type="ARBA" id="ARBA00006047"/>
    </source>
</evidence>
<organism evidence="3 4">
    <name type="scientific">Hibiscus trionum</name>
    <name type="common">Flower of an hour</name>
    <dbReference type="NCBI Taxonomy" id="183268"/>
    <lineage>
        <taxon>Eukaryota</taxon>
        <taxon>Viridiplantae</taxon>
        <taxon>Streptophyta</taxon>
        <taxon>Embryophyta</taxon>
        <taxon>Tracheophyta</taxon>
        <taxon>Spermatophyta</taxon>
        <taxon>Magnoliopsida</taxon>
        <taxon>eudicotyledons</taxon>
        <taxon>Gunneridae</taxon>
        <taxon>Pentapetalae</taxon>
        <taxon>rosids</taxon>
        <taxon>malvids</taxon>
        <taxon>Malvales</taxon>
        <taxon>Malvaceae</taxon>
        <taxon>Malvoideae</taxon>
        <taxon>Hibiscus</taxon>
    </lineage>
</organism>
<gene>
    <name evidence="3" type="ORF">HRI_000270300</name>
</gene>
<comment type="catalytic activity">
    <reaction evidence="2">
        <text>[(1-&gt;4)-alpha-D-glucosyl](n) + phosphate = [(1-&gt;4)-alpha-D-glucosyl](n-1) + alpha-D-glucose 1-phosphate</text>
        <dbReference type="Rhea" id="RHEA:41732"/>
        <dbReference type="Rhea" id="RHEA-COMP:9584"/>
        <dbReference type="Rhea" id="RHEA-COMP:9586"/>
        <dbReference type="ChEBI" id="CHEBI:15444"/>
        <dbReference type="ChEBI" id="CHEBI:43474"/>
        <dbReference type="ChEBI" id="CHEBI:58601"/>
        <dbReference type="EC" id="2.4.1.1"/>
    </reaction>
</comment>